<proteinExistence type="predicted"/>
<dbReference type="InterPro" id="IPR018597">
    <property type="entry name" value="Phage_Tuc2009_YjcQ"/>
</dbReference>
<keyword evidence="2" id="KW-1185">Reference proteome</keyword>
<dbReference type="SUPFAM" id="SSF46785">
    <property type="entry name" value="Winged helix' DNA-binding domain"/>
    <property type="match status" value="1"/>
</dbReference>
<gene>
    <name evidence="1" type="ordered locus">Ccur_02770</name>
</gene>
<dbReference type="KEGG" id="ccu:Ccur_02770"/>
<dbReference type="AlphaFoldDB" id="C7MM64"/>
<dbReference type="Gene3D" id="1.10.10.10">
    <property type="entry name" value="Winged helix-like DNA-binding domain superfamily/Winged helix DNA-binding domain"/>
    <property type="match status" value="1"/>
</dbReference>
<dbReference type="HOGENOM" id="CLU_2057477_0_0_11"/>
<reference evidence="1 2" key="1">
    <citation type="journal article" date="2009" name="Stand. Genomic Sci.">
        <title>Complete genome sequence of Cryptobacterium curtum type strain (12-3).</title>
        <authorList>
            <person name="Mavrommatis K."/>
            <person name="Pukall R."/>
            <person name="Rohde C."/>
            <person name="Chen F."/>
            <person name="Sims D."/>
            <person name="Brettin T."/>
            <person name="Kuske C."/>
            <person name="Detter J.C."/>
            <person name="Han C."/>
            <person name="Lapidus A."/>
            <person name="Copeland A."/>
            <person name="Glavina Del Rio T."/>
            <person name="Nolan M."/>
            <person name="Lucas S."/>
            <person name="Tice H."/>
            <person name="Cheng J.F."/>
            <person name="Bruce D."/>
            <person name="Goodwin L."/>
            <person name="Pitluck S."/>
            <person name="Ovchinnikova G."/>
            <person name="Pati A."/>
            <person name="Ivanova N."/>
            <person name="Chen A."/>
            <person name="Palaniappan K."/>
            <person name="Chain P."/>
            <person name="D'haeseleer P."/>
            <person name="Goker M."/>
            <person name="Bristow J."/>
            <person name="Eisen J.A."/>
            <person name="Markowitz V."/>
            <person name="Hugenholtz P."/>
            <person name="Rohde M."/>
            <person name="Klenk H.P."/>
            <person name="Kyrpides N.C."/>
        </authorList>
    </citation>
    <scope>NUCLEOTIDE SEQUENCE [LARGE SCALE GENOMIC DNA]</scope>
    <source>
        <strain evidence="2">ATCC 700683 / DSM 15641 / 12-3</strain>
    </source>
</reference>
<organism evidence="1 2">
    <name type="scientific">Cryptobacterium curtum (strain ATCC 700683 / DSM 15641 / CCUG 43107 / 12-3)</name>
    <dbReference type="NCBI Taxonomy" id="469378"/>
    <lineage>
        <taxon>Bacteria</taxon>
        <taxon>Bacillati</taxon>
        <taxon>Actinomycetota</taxon>
        <taxon>Coriobacteriia</taxon>
        <taxon>Eggerthellales</taxon>
        <taxon>Eggerthellaceae</taxon>
        <taxon>Cryptobacterium</taxon>
    </lineage>
</organism>
<sequence length="119" mass="12748">MSSDDFDVIVYKVLAYIMACAKADVVPSIAKAREISKAGSVYWAMVARSMVADGLIVGVSVETYYDGTSEVTAGTDFGITQRGAQYLRDSSKMREAAHLLGSAFTESLPILIEATKALL</sequence>
<evidence type="ECO:0000313" key="2">
    <source>
        <dbReference type="Proteomes" id="UP000000954"/>
    </source>
</evidence>
<accession>C7MM64</accession>
<dbReference type="Proteomes" id="UP000000954">
    <property type="component" value="Chromosome"/>
</dbReference>
<protein>
    <recommendedName>
        <fullName evidence="3">YjcQ protein</fullName>
    </recommendedName>
</protein>
<dbReference type="InterPro" id="IPR036390">
    <property type="entry name" value="WH_DNA-bd_sf"/>
</dbReference>
<dbReference type="OrthoDB" id="1867478at2"/>
<dbReference type="Pfam" id="PF09639">
    <property type="entry name" value="YjcQ"/>
    <property type="match status" value="1"/>
</dbReference>
<dbReference type="InterPro" id="IPR036388">
    <property type="entry name" value="WH-like_DNA-bd_sf"/>
</dbReference>
<dbReference type="eggNOG" id="ENOG5031ZXP">
    <property type="taxonomic scope" value="Bacteria"/>
</dbReference>
<dbReference type="STRING" id="469378.Ccur_02770"/>
<evidence type="ECO:0000313" key="1">
    <source>
        <dbReference type="EMBL" id="ACU94004.1"/>
    </source>
</evidence>
<name>C7MM64_CRYCD</name>
<evidence type="ECO:0008006" key="3">
    <source>
        <dbReference type="Google" id="ProtNLM"/>
    </source>
</evidence>
<dbReference type="RefSeq" id="WP_012802692.1">
    <property type="nucleotide sequence ID" value="NC_013170.1"/>
</dbReference>
<dbReference type="EMBL" id="CP001682">
    <property type="protein sequence ID" value="ACU94004.1"/>
    <property type="molecule type" value="Genomic_DNA"/>
</dbReference>